<evidence type="ECO:0000256" key="1">
    <source>
        <dbReference type="SAM" id="MobiDB-lite"/>
    </source>
</evidence>
<gene>
    <name evidence="2" type="ORF">XAP6984_1570002</name>
</gene>
<proteinExistence type="predicted"/>
<reference evidence="2 3" key="1">
    <citation type="submission" date="2017-10" db="EMBL/GenBank/DDBJ databases">
        <authorList>
            <person name="Regsiter A."/>
            <person name="William W."/>
        </authorList>
    </citation>
    <scope>NUCLEOTIDE SEQUENCE [LARGE SCALE GENOMIC DNA]</scope>
    <source>
        <strain evidence="2 3">CFBP6984</strain>
    </source>
</reference>
<organism evidence="2 3">
    <name type="scientific">Xanthomonas campestris pv. phaseoli</name>
    <dbReference type="NCBI Taxonomy" id="317013"/>
    <lineage>
        <taxon>Bacteria</taxon>
        <taxon>Pseudomonadati</taxon>
        <taxon>Pseudomonadota</taxon>
        <taxon>Gammaproteobacteria</taxon>
        <taxon>Lysobacterales</taxon>
        <taxon>Lysobacteraceae</taxon>
        <taxon>Xanthomonas</taxon>
    </lineage>
</organism>
<evidence type="ECO:0000313" key="3">
    <source>
        <dbReference type="Proteomes" id="UP000234181"/>
    </source>
</evidence>
<keyword evidence="3" id="KW-1185">Reference proteome</keyword>
<accession>A0ABY1TNL6</accession>
<dbReference type="EMBL" id="OCYT01000065">
    <property type="protein sequence ID" value="SON77957.1"/>
    <property type="molecule type" value="Genomic_DNA"/>
</dbReference>
<feature type="region of interest" description="Disordered" evidence="1">
    <location>
        <begin position="71"/>
        <end position="106"/>
    </location>
</feature>
<comment type="caution">
    <text evidence="2">The sequence shown here is derived from an EMBL/GenBank/DDBJ whole genome shotgun (WGS) entry which is preliminary data.</text>
</comment>
<sequence length="106" mass="11391">MKRQTPIDYLRSSLARSEQMLSVAQDIRAERNAEGPVSLQDRIAMATVVDDCQRFVSYYRRELAIAERRLSSGHRAYADRTTPPAPAPGASGAAGGGGLSSIGSHS</sequence>
<protein>
    <submittedName>
        <fullName evidence="2">Uncharacterized protein</fullName>
    </submittedName>
</protein>
<dbReference type="Proteomes" id="UP000234181">
    <property type="component" value="Unassembled WGS sequence"/>
</dbReference>
<name>A0ABY1TNL6_XANCH</name>
<evidence type="ECO:0000313" key="2">
    <source>
        <dbReference type="EMBL" id="SON77957.1"/>
    </source>
</evidence>